<feature type="transmembrane region" description="Helical" evidence="7">
    <location>
        <begin position="645"/>
        <end position="666"/>
    </location>
</feature>
<organism evidence="9 10">
    <name type="scientific">Ophiocordyceps sinensis</name>
    <dbReference type="NCBI Taxonomy" id="72228"/>
    <lineage>
        <taxon>Eukaryota</taxon>
        <taxon>Fungi</taxon>
        <taxon>Dikarya</taxon>
        <taxon>Ascomycota</taxon>
        <taxon>Pezizomycotina</taxon>
        <taxon>Sordariomycetes</taxon>
        <taxon>Hypocreomycetidae</taxon>
        <taxon>Hypocreales</taxon>
        <taxon>Ophiocordycipitaceae</taxon>
        <taxon>Ophiocordyceps</taxon>
    </lineage>
</organism>
<dbReference type="InterPro" id="IPR029058">
    <property type="entry name" value="AB_hydrolase_fold"/>
</dbReference>
<accession>A0A8H4PNB3</accession>
<feature type="transmembrane region" description="Helical" evidence="7">
    <location>
        <begin position="101"/>
        <end position="119"/>
    </location>
</feature>
<dbReference type="PANTHER" id="PTHR33048:SF2">
    <property type="entry name" value="SRPK"/>
    <property type="match status" value="1"/>
</dbReference>
<name>A0A8H4PNB3_9HYPO</name>
<sequence>MASPALVEGWTYVVLSTLLIMFRTMLRWRTQGFRGLAVDDYLMAAAVPLSMAGSVAAFVIETDMDGQANNGLTAAERAALDPDGLEWRVRVRASQVHLGGWLLYTALLWALKLCWLFYYRRLGDRVDRMTLKVNLGLAFCAGTYLVVLCSILLGCRPFARHWQINPDPGSTTPVSPYRQTSGADKTDFCYPAVSRLQSWTVVLTNMATDLYIMSIPLPMIWRARISTPKKTGLGAMFCCGLITIGFGAARCGLILRESDESADLAARWSDRETFVGTVLTNVPVLFPLVRQHLGYIRDASRRGYNTKGESTGSRGDGAGLELPTMSVRSRGGKGQSFSFYEHESEEAIVGIPNYSREMSGQGLVPPDSDAALIVRAKRAARHDLDPKPQTSTPPDRCETPSGLPSRLKMSRLPGAQMVDASLHHPFHIGWPAFQSLTWGFLSRITRFTDPFDDMFKSKGAVLSVLLLLAVLCTSLVEAAPKQNGGNKQGGQGGKGVQNNKNQNKNSNGGGGQGQNRATQTENGVTTIDKTVEINGLQIRYKLSGPTAQFNETSGVSGANGNPDGALGINVLLHGDGGQSFFAFPNQGVRDNLMGVAVLSPDKNRKWGGADAKNQQRVDGEAHAQAVNDLIQQELPKMIAFDQKKVFFTGVSGGALTLAGFVIPAHMGNFPNSGVMLNCGAMSPQLKFTPESAAAIATTRIHFQSTQKELNSLQGEIPESIKAYIEAGKDAGLSQQDINRLQTVDNSPNGGHCAFDGQDFESGVQLMADSFGDVMLDGGSGQVDGIGSVLKGAVGNQNLKFKPGERK</sequence>
<evidence type="ECO:0000256" key="4">
    <source>
        <dbReference type="ARBA" id="ARBA00023136"/>
    </source>
</evidence>
<gene>
    <name evidence="9" type="ORF">G6O67_005661</name>
</gene>
<protein>
    <recommendedName>
        <fullName evidence="8">Rhodopsin domain-containing protein</fullName>
    </recommendedName>
</protein>
<evidence type="ECO:0000259" key="8">
    <source>
        <dbReference type="Pfam" id="PF20684"/>
    </source>
</evidence>
<evidence type="ECO:0000256" key="3">
    <source>
        <dbReference type="ARBA" id="ARBA00022989"/>
    </source>
</evidence>
<feature type="region of interest" description="Disordered" evidence="6">
    <location>
        <begin position="379"/>
        <end position="408"/>
    </location>
</feature>
<proteinExistence type="inferred from homology"/>
<feature type="transmembrane region" description="Helical" evidence="7">
    <location>
        <begin position="41"/>
        <end position="60"/>
    </location>
</feature>
<feature type="transmembrane region" description="Helical" evidence="7">
    <location>
        <begin position="233"/>
        <end position="255"/>
    </location>
</feature>
<feature type="compositionally biased region" description="Polar residues" evidence="6">
    <location>
        <begin position="516"/>
        <end position="526"/>
    </location>
</feature>
<comment type="caution">
    <text evidence="9">The sequence shown here is derived from an EMBL/GenBank/DDBJ whole genome shotgun (WGS) entry which is preliminary data.</text>
</comment>
<dbReference type="Proteomes" id="UP000557566">
    <property type="component" value="Unassembled WGS sequence"/>
</dbReference>
<keyword evidence="4 7" id="KW-0472">Membrane</keyword>
<feature type="transmembrane region" description="Helical" evidence="7">
    <location>
        <begin position="12"/>
        <end position="29"/>
    </location>
</feature>
<dbReference type="GO" id="GO:0016020">
    <property type="term" value="C:membrane"/>
    <property type="evidence" value="ECO:0007669"/>
    <property type="project" value="UniProtKB-SubCell"/>
</dbReference>
<comment type="subcellular location">
    <subcellularLocation>
        <location evidence="1">Membrane</location>
        <topology evidence="1">Multi-pass membrane protein</topology>
    </subcellularLocation>
</comment>
<dbReference type="InterPro" id="IPR049326">
    <property type="entry name" value="Rhodopsin_dom_fungi"/>
</dbReference>
<dbReference type="AlphaFoldDB" id="A0A8H4PNB3"/>
<evidence type="ECO:0000256" key="5">
    <source>
        <dbReference type="ARBA" id="ARBA00038359"/>
    </source>
</evidence>
<feature type="domain" description="Rhodopsin" evidence="8">
    <location>
        <begin position="23"/>
        <end position="290"/>
    </location>
</feature>
<dbReference type="Pfam" id="PF20684">
    <property type="entry name" value="Fung_rhodopsin"/>
    <property type="match status" value="1"/>
</dbReference>
<keyword evidence="3 7" id="KW-1133">Transmembrane helix</keyword>
<evidence type="ECO:0000256" key="6">
    <source>
        <dbReference type="SAM" id="MobiDB-lite"/>
    </source>
</evidence>
<dbReference type="Gene3D" id="3.40.50.1820">
    <property type="entry name" value="alpha/beta hydrolase"/>
    <property type="match status" value="1"/>
</dbReference>
<reference evidence="9 10" key="1">
    <citation type="journal article" date="2020" name="Genome Biol. Evol.">
        <title>A new high-quality draft genome assembly of the Chinese cordyceps Ophiocordyceps sinensis.</title>
        <authorList>
            <person name="Shu R."/>
            <person name="Zhang J."/>
            <person name="Meng Q."/>
            <person name="Zhang H."/>
            <person name="Zhou G."/>
            <person name="Li M."/>
            <person name="Wu P."/>
            <person name="Zhao Y."/>
            <person name="Chen C."/>
            <person name="Qin Q."/>
        </authorList>
    </citation>
    <scope>NUCLEOTIDE SEQUENCE [LARGE SCALE GENOMIC DNA]</scope>
    <source>
        <strain evidence="9 10">IOZ07</strain>
    </source>
</reference>
<evidence type="ECO:0000256" key="1">
    <source>
        <dbReference type="ARBA" id="ARBA00004141"/>
    </source>
</evidence>
<comment type="similarity">
    <text evidence="5">Belongs to the SAT4 family.</text>
</comment>
<feature type="compositionally biased region" description="Gly residues" evidence="6">
    <location>
        <begin position="486"/>
        <end position="495"/>
    </location>
</feature>
<feature type="region of interest" description="Disordered" evidence="6">
    <location>
        <begin position="480"/>
        <end position="526"/>
    </location>
</feature>
<evidence type="ECO:0000256" key="2">
    <source>
        <dbReference type="ARBA" id="ARBA00022692"/>
    </source>
</evidence>
<keyword evidence="2 7" id="KW-0812">Transmembrane</keyword>
<dbReference type="PANTHER" id="PTHR33048">
    <property type="entry name" value="PTH11-LIKE INTEGRAL MEMBRANE PROTEIN (AFU_ORTHOLOGUE AFUA_5G11245)"/>
    <property type="match status" value="1"/>
</dbReference>
<feature type="transmembrane region" description="Helical" evidence="7">
    <location>
        <begin position="131"/>
        <end position="153"/>
    </location>
</feature>
<dbReference type="OrthoDB" id="4540290at2759"/>
<feature type="compositionally biased region" description="Low complexity" evidence="6">
    <location>
        <begin position="496"/>
        <end position="506"/>
    </location>
</feature>
<evidence type="ECO:0000256" key="7">
    <source>
        <dbReference type="SAM" id="Phobius"/>
    </source>
</evidence>
<evidence type="ECO:0000313" key="10">
    <source>
        <dbReference type="Proteomes" id="UP000557566"/>
    </source>
</evidence>
<keyword evidence="10" id="KW-1185">Reference proteome</keyword>
<dbReference type="EMBL" id="JAAVMX010000006">
    <property type="protein sequence ID" value="KAF4506981.1"/>
    <property type="molecule type" value="Genomic_DNA"/>
</dbReference>
<dbReference type="InterPro" id="IPR052337">
    <property type="entry name" value="SAT4-like"/>
</dbReference>
<evidence type="ECO:0000313" key="9">
    <source>
        <dbReference type="EMBL" id="KAF4506981.1"/>
    </source>
</evidence>